<dbReference type="Gramene" id="TraesJUL1A03G00127180.1">
    <property type="protein sequence ID" value="TraesJUL1A03G00127180.1"/>
    <property type="gene ID" value="TraesJUL1A03G00127180"/>
</dbReference>
<dbReference type="Gramene" id="TraesNOR1A03G00128140.1">
    <property type="protein sequence ID" value="TraesNOR1A03G00128140.1"/>
    <property type="gene ID" value="TraesNOR1A03G00128140"/>
</dbReference>
<dbReference type="KEGG" id="taes:123058790"/>
<evidence type="ECO:0000256" key="1">
    <source>
        <dbReference type="ARBA" id="ARBA00004651"/>
    </source>
</evidence>
<dbReference type="Gramene" id="TraesARI1A03G00129360.1">
    <property type="protein sequence ID" value="TraesARI1A03G00129360.1"/>
    <property type="gene ID" value="TraesARI1A03G00129360"/>
</dbReference>
<dbReference type="Gramene" id="TraesWEE_scaffold_155695_01G000400.1">
    <property type="protein sequence ID" value="TraesWEE_scaffold_155695_01G000400.1"/>
    <property type="gene ID" value="TraesWEE_scaffold_155695_01G000400"/>
</dbReference>
<feature type="transmembrane region" description="Helical" evidence="8">
    <location>
        <begin position="128"/>
        <end position="152"/>
    </location>
</feature>
<dbReference type="Gramene" id="TraesLDM1A03G00127560.1">
    <property type="protein sequence ID" value="TraesLDM1A03G00127560.1"/>
    <property type="gene ID" value="TraesLDM1A03G00127560"/>
</dbReference>
<keyword evidence="6 8" id="KW-1133">Transmembrane helix</keyword>
<evidence type="ECO:0000256" key="8">
    <source>
        <dbReference type="RuleBase" id="RU361233"/>
    </source>
</evidence>
<dbReference type="Gramene" id="TraesRN1A0100758900.1">
    <property type="protein sequence ID" value="TraesRN1A0100758900.1"/>
    <property type="gene ID" value="TraesRN1A0100758900"/>
</dbReference>
<dbReference type="PANTHER" id="PTHR32021">
    <property type="entry name" value="CASP-LIKE PROTEIN 5B3"/>
    <property type="match status" value="1"/>
</dbReference>
<dbReference type="InterPro" id="IPR006702">
    <property type="entry name" value="CASP_dom"/>
</dbReference>
<dbReference type="GO" id="GO:0005886">
    <property type="term" value="C:plasma membrane"/>
    <property type="evidence" value="ECO:0007669"/>
    <property type="project" value="UniProtKB-SubCell"/>
</dbReference>
<dbReference type="OMA" id="KRTAFSY"/>
<dbReference type="RefSeq" id="XP_044337408.1">
    <property type="nucleotide sequence ID" value="XM_044481473.1"/>
</dbReference>
<dbReference type="Gramene" id="TraesKAR1A01G0301160.1">
    <property type="protein sequence ID" value="cds.TraesKAR1A01G0301160.1"/>
    <property type="gene ID" value="TraesKAR1A01G0301160"/>
</dbReference>
<evidence type="ECO:0000259" key="9">
    <source>
        <dbReference type="Pfam" id="PF04535"/>
    </source>
</evidence>
<dbReference type="Proteomes" id="UP000019116">
    <property type="component" value="Chromosome 1A"/>
</dbReference>
<sequence length="154" mass="16593">MRELVGRPGTWGGLWLRLGQAALAAASIAVMASAYGFAGYTAFCYLIASMGLQALWSLGLACLDGYALKVKRDLNNAVLVSLFVVGDWVTAILSFAASCSAAGVTVLFERDISFCRRYYELPCGRFQLATAFAFLSWALSATSAVIMFWLLASF</sequence>
<reference evidence="10" key="1">
    <citation type="submission" date="2018-08" db="EMBL/GenBank/DDBJ databases">
        <authorList>
            <person name="Rossello M."/>
        </authorList>
    </citation>
    <scope>NUCLEOTIDE SEQUENCE [LARGE SCALE GENOMIC DNA]</scope>
    <source>
        <strain evidence="10">cv. Chinese Spring</strain>
    </source>
</reference>
<comment type="subcellular location">
    <subcellularLocation>
        <location evidence="1 8">Cell membrane</location>
        <topology evidence="1 8">Multi-pass membrane protein</topology>
    </subcellularLocation>
</comment>
<keyword evidence="4 8" id="KW-1003">Cell membrane</keyword>
<dbReference type="Gramene" id="TraesCAD_scaffold_021625_01G000400.1">
    <property type="protein sequence ID" value="TraesCAD_scaffold_021625_01G000400.1"/>
    <property type="gene ID" value="TraesCAD_scaffold_021625_01G000400"/>
</dbReference>
<dbReference type="AlphaFoldDB" id="A0A3B5Y2F3"/>
<proteinExistence type="inferred from homology"/>
<dbReference type="EnsemblPlants" id="TraesCS1A02G282700.1">
    <property type="protein sequence ID" value="TraesCS1A02G282700.1"/>
    <property type="gene ID" value="TraesCS1A02G282700"/>
</dbReference>
<dbReference type="Gramene" id="TraesSYM1A03G00130730.1">
    <property type="protein sequence ID" value="TraesSYM1A03G00130730.1"/>
    <property type="gene ID" value="TraesSYM1A03G00130730"/>
</dbReference>
<evidence type="ECO:0000313" key="10">
    <source>
        <dbReference type="EnsemblPlants" id="TraesCS1A02G282700.1"/>
    </source>
</evidence>
<gene>
    <name evidence="10" type="primary">LOC123058790</name>
</gene>
<dbReference type="PANTHER" id="PTHR32021:SF41">
    <property type="entry name" value="CASP-LIKE PROTEIN 5B2"/>
    <property type="match status" value="1"/>
</dbReference>
<protein>
    <recommendedName>
        <fullName evidence="8">CASP-like protein</fullName>
    </recommendedName>
</protein>
<keyword evidence="7 8" id="KW-0472">Membrane</keyword>
<accession>A0A3B5Y2F3</accession>
<dbReference type="Gramene" id="TraesCS1A03G0713800.1">
    <property type="protein sequence ID" value="TraesCS1A03G0713800.1.CDS"/>
    <property type="gene ID" value="TraesCS1A03G0713800"/>
</dbReference>
<reference evidence="10" key="2">
    <citation type="submission" date="2018-10" db="UniProtKB">
        <authorList>
            <consortium name="EnsemblPlants"/>
        </authorList>
    </citation>
    <scope>IDENTIFICATION</scope>
</reference>
<dbReference type="STRING" id="4565.A0A3B5Y2F3"/>
<dbReference type="Gramene" id="TraesROB_scaffold_115864_01G000100.1">
    <property type="protein sequence ID" value="TraesROB_scaffold_115864_01G000100.1"/>
    <property type="gene ID" value="TraesROB_scaffold_115864_01G000100"/>
</dbReference>
<name>A0A3B5Y2F3_WHEAT</name>
<dbReference type="Gramene" id="TraesLAC1A03G00129980.1">
    <property type="protein sequence ID" value="TraesLAC1A03G00129980.1"/>
    <property type="gene ID" value="TraesLAC1A03G00129980"/>
</dbReference>
<comment type="similarity">
    <text evidence="2 8">Belongs to the Casparian strip membrane proteins (CASP) family.</text>
</comment>
<evidence type="ECO:0000256" key="3">
    <source>
        <dbReference type="ARBA" id="ARBA00011489"/>
    </source>
</evidence>
<evidence type="ECO:0000256" key="7">
    <source>
        <dbReference type="ARBA" id="ARBA00023136"/>
    </source>
</evidence>
<dbReference type="Gramene" id="TraesCS1A02G282700.1">
    <property type="protein sequence ID" value="TraesCS1A02G282700.1"/>
    <property type="gene ID" value="TraesCS1A02G282700"/>
</dbReference>
<dbReference type="Gramene" id="TraesCLE_scaffold_095937_01G000100.1">
    <property type="protein sequence ID" value="TraesCLE_scaffold_095937_01G000100.1"/>
    <property type="gene ID" value="TraesCLE_scaffold_095937_01G000100"/>
</dbReference>
<dbReference type="Gramene" id="TraesPARA_EIv1.0_0035380.1">
    <property type="protein sequence ID" value="TraesPARA_EIv1.0_0035380.1.CDS"/>
    <property type="gene ID" value="TraesPARA_EIv1.0_0035380"/>
</dbReference>
<comment type="subunit">
    <text evidence="3 8">Homodimer and heterodimers.</text>
</comment>
<keyword evidence="5 8" id="KW-0812">Transmembrane</keyword>
<comment type="caution">
    <text evidence="8">Lacks conserved residue(s) required for the propagation of feature annotation.</text>
</comment>
<feature type="transmembrane region" description="Helical" evidence="8">
    <location>
        <begin position="45"/>
        <end position="68"/>
    </location>
</feature>
<dbReference type="GO" id="GO:0016020">
    <property type="term" value="C:membrane"/>
    <property type="evidence" value="ECO:0000318"/>
    <property type="project" value="GO_Central"/>
</dbReference>
<feature type="domain" description="Casparian strip membrane protein" evidence="9">
    <location>
        <begin position="7"/>
        <end position="139"/>
    </location>
</feature>
<feature type="transmembrane region" description="Helical" evidence="8">
    <location>
        <begin position="20"/>
        <end position="38"/>
    </location>
</feature>
<keyword evidence="11" id="KW-1185">Reference proteome</keyword>
<dbReference type="Gramene" id="TraesMAC1A03G00128840.1">
    <property type="protein sequence ID" value="TraesMAC1A03G00128840.1"/>
    <property type="gene ID" value="TraesMAC1A03G00128840"/>
</dbReference>
<evidence type="ECO:0000313" key="11">
    <source>
        <dbReference type="Proteomes" id="UP000019116"/>
    </source>
</evidence>
<dbReference type="GeneID" id="123058790"/>
<evidence type="ECO:0000256" key="2">
    <source>
        <dbReference type="ARBA" id="ARBA00007651"/>
    </source>
</evidence>
<dbReference type="Gramene" id="TraesJAG1A03G00127160.1">
    <property type="protein sequence ID" value="TraesJAG1A03G00127160.1"/>
    <property type="gene ID" value="TraesJAG1A03G00127160"/>
</dbReference>
<evidence type="ECO:0000256" key="5">
    <source>
        <dbReference type="ARBA" id="ARBA00022692"/>
    </source>
</evidence>
<dbReference type="Pfam" id="PF04535">
    <property type="entry name" value="CASP_dom"/>
    <property type="match status" value="1"/>
</dbReference>
<organism evidence="10">
    <name type="scientific">Triticum aestivum</name>
    <name type="common">Wheat</name>
    <dbReference type="NCBI Taxonomy" id="4565"/>
    <lineage>
        <taxon>Eukaryota</taxon>
        <taxon>Viridiplantae</taxon>
        <taxon>Streptophyta</taxon>
        <taxon>Embryophyta</taxon>
        <taxon>Tracheophyta</taxon>
        <taxon>Spermatophyta</taxon>
        <taxon>Magnoliopsida</taxon>
        <taxon>Liliopsida</taxon>
        <taxon>Poales</taxon>
        <taxon>Poaceae</taxon>
        <taxon>BOP clade</taxon>
        <taxon>Pooideae</taxon>
        <taxon>Triticodae</taxon>
        <taxon>Triticeae</taxon>
        <taxon>Triticinae</taxon>
        <taxon>Triticum</taxon>
    </lineage>
</organism>
<dbReference type="InterPro" id="IPR045009">
    <property type="entry name" value="CASPL-5"/>
</dbReference>
<dbReference type="Gramene" id="TraesSTA1A03G00127920.1">
    <property type="protein sequence ID" value="TraesSTA1A03G00127920.1"/>
    <property type="gene ID" value="TraesSTA1A03G00127920"/>
</dbReference>
<evidence type="ECO:0000256" key="4">
    <source>
        <dbReference type="ARBA" id="ARBA00022475"/>
    </source>
</evidence>
<evidence type="ECO:0000256" key="6">
    <source>
        <dbReference type="ARBA" id="ARBA00022989"/>
    </source>
</evidence>
<dbReference type="OrthoDB" id="754299at2759"/>